<dbReference type="PROSITE" id="PS51257">
    <property type="entry name" value="PROKAR_LIPOPROTEIN"/>
    <property type="match status" value="1"/>
</dbReference>
<gene>
    <name evidence="1" type="ORF">ACFFGH_14975</name>
</gene>
<dbReference type="Proteomes" id="UP001589896">
    <property type="component" value="Unassembled WGS sequence"/>
</dbReference>
<organism evidence="1 2">
    <name type="scientific">Lysobacter korlensis</name>
    <dbReference type="NCBI Taxonomy" id="553636"/>
    <lineage>
        <taxon>Bacteria</taxon>
        <taxon>Pseudomonadati</taxon>
        <taxon>Pseudomonadota</taxon>
        <taxon>Gammaproteobacteria</taxon>
        <taxon>Lysobacterales</taxon>
        <taxon>Lysobacteraceae</taxon>
        <taxon>Lysobacter</taxon>
    </lineage>
</organism>
<name>A0ABV6RQS6_9GAMM</name>
<evidence type="ECO:0000313" key="1">
    <source>
        <dbReference type="EMBL" id="MFC0679141.1"/>
    </source>
</evidence>
<dbReference type="EMBL" id="JBHLTG010000003">
    <property type="protein sequence ID" value="MFC0679141.1"/>
    <property type="molecule type" value="Genomic_DNA"/>
</dbReference>
<comment type="caution">
    <text evidence="1">The sequence shown here is derived from an EMBL/GenBank/DDBJ whole genome shotgun (WGS) entry which is preliminary data.</text>
</comment>
<protein>
    <recommendedName>
        <fullName evidence="3">Beta-barrel assembly machine subunit BamC</fullName>
    </recommendedName>
</protein>
<keyword evidence="2" id="KW-1185">Reference proteome</keyword>
<accession>A0ABV6RQS6</accession>
<evidence type="ECO:0000313" key="2">
    <source>
        <dbReference type="Proteomes" id="UP001589896"/>
    </source>
</evidence>
<reference evidence="1 2" key="1">
    <citation type="submission" date="2024-09" db="EMBL/GenBank/DDBJ databases">
        <authorList>
            <person name="Sun Q."/>
            <person name="Mori K."/>
        </authorList>
    </citation>
    <scope>NUCLEOTIDE SEQUENCE [LARGE SCALE GENOMIC DNA]</scope>
    <source>
        <strain evidence="1 2">KCTC 23076</strain>
    </source>
</reference>
<dbReference type="RefSeq" id="WP_386669589.1">
    <property type="nucleotide sequence ID" value="NZ_JBHLTG010000003.1"/>
</dbReference>
<sequence>MSVSVRVSAPLSRVVAGVLVAGLVATSGCSWFRRGDALYANDPANRPLEVPPALELPRADATTASAAAAGASATTPGSANAGAAVAASAGGFVVPGSRDAVFDRVGEVLGNIPGVVVVSRAQLLGAYDVTYEGSSFLVRIGAAETGSTVSAVDPRGVPASGAAPAKLMAQLKATLGGN</sequence>
<evidence type="ECO:0008006" key="3">
    <source>
        <dbReference type="Google" id="ProtNLM"/>
    </source>
</evidence>
<proteinExistence type="predicted"/>